<evidence type="ECO:0000256" key="4">
    <source>
        <dbReference type="SAM" id="Phobius"/>
    </source>
</evidence>
<dbReference type="AlphaFoldDB" id="A0AAV5RLB6"/>
<evidence type="ECO:0000313" key="5">
    <source>
        <dbReference type="EMBL" id="GMM52215.1"/>
    </source>
</evidence>
<evidence type="ECO:0000256" key="2">
    <source>
        <dbReference type="ARBA" id="ARBA00022729"/>
    </source>
</evidence>
<comment type="caution">
    <text evidence="5">The sequence shown here is derived from an EMBL/GenBank/DDBJ whole genome shotgun (WGS) entry which is preliminary data.</text>
</comment>
<evidence type="ECO:0000313" key="6">
    <source>
        <dbReference type="Proteomes" id="UP001362899"/>
    </source>
</evidence>
<dbReference type="InterPro" id="IPR018559">
    <property type="entry name" value="DUF2015"/>
</dbReference>
<keyword evidence="2" id="KW-0732">Signal</keyword>
<feature type="compositionally biased region" description="Basic and acidic residues" evidence="3">
    <location>
        <begin position="102"/>
        <end position="142"/>
    </location>
</feature>
<feature type="region of interest" description="Disordered" evidence="3">
    <location>
        <begin position="60"/>
        <end position="208"/>
    </location>
</feature>
<dbReference type="Proteomes" id="UP001362899">
    <property type="component" value="Unassembled WGS sequence"/>
</dbReference>
<comment type="similarity">
    <text evidence="1">Belongs to the UPF0357 family.</text>
</comment>
<dbReference type="PANTHER" id="PTHR28023">
    <property type="entry name" value="UPF0357 PROTEIN YCL012C"/>
    <property type="match status" value="1"/>
</dbReference>
<feature type="compositionally biased region" description="Acidic residues" evidence="3">
    <location>
        <begin position="88"/>
        <end position="101"/>
    </location>
</feature>
<dbReference type="EMBL" id="BTGC01000008">
    <property type="protein sequence ID" value="GMM52215.1"/>
    <property type="molecule type" value="Genomic_DNA"/>
</dbReference>
<sequence length="390" mass="45403">MPHWSEVHNWATSVFGDAKNYWTHWFPHGHPHSSVFTSTSNHAATKTKTTTTTTAMLYTTNDDFEPTPAAHPYEPLTTAVPTDRPADQESDAQDQADSEEDQREKEEEERERIQEQEEEQREKEEEEHERIQEQEEEQREKEQEEEEEERERIQEQEENQREKEEEERERIQEQEENQREKEQEQEEEEEERERIQEQENGQQDNKSDLAIDAYTTTDFVYTVQPTTSPETIDFATLTSSRIPTATQNISPGNTTTPNESYSNPSSHYVFLFFALGFTAAILLYLLTPVVIRLFTFVYNVSKLVFGSKGSFSEDSSMGLTSESFDLVQNIDGDDNRGGLSKSPKIRILFYMLIHGETFDEARFRYVRYQFAQNGIAPDGQPLDPKFVNYA</sequence>
<feature type="compositionally biased region" description="Basic and acidic residues" evidence="3">
    <location>
        <begin position="150"/>
        <end position="182"/>
    </location>
</feature>
<keyword evidence="6" id="KW-1185">Reference proteome</keyword>
<keyword evidence="4" id="KW-1133">Transmembrane helix</keyword>
<organism evidence="5 6">
    <name type="scientific">Starmerella bacillaris</name>
    <name type="common">Yeast</name>
    <name type="synonym">Candida zemplinina</name>
    <dbReference type="NCBI Taxonomy" id="1247836"/>
    <lineage>
        <taxon>Eukaryota</taxon>
        <taxon>Fungi</taxon>
        <taxon>Dikarya</taxon>
        <taxon>Ascomycota</taxon>
        <taxon>Saccharomycotina</taxon>
        <taxon>Dipodascomycetes</taxon>
        <taxon>Dipodascales</taxon>
        <taxon>Trichomonascaceae</taxon>
        <taxon>Starmerella</taxon>
    </lineage>
</organism>
<protein>
    <submittedName>
        <fullName evidence="5">Uncharacterized protein</fullName>
    </submittedName>
</protein>
<dbReference type="Pfam" id="PF09435">
    <property type="entry name" value="DUF2015"/>
    <property type="match status" value="1"/>
</dbReference>
<feature type="transmembrane region" description="Helical" evidence="4">
    <location>
        <begin position="268"/>
        <end position="286"/>
    </location>
</feature>
<keyword evidence="4" id="KW-0472">Membrane</keyword>
<evidence type="ECO:0000256" key="1">
    <source>
        <dbReference type="ARBA" id="ARBA00008325"/>
    </source>
</evidence>
<evidence type="ECO:0000256" key="3">
    <source>
        <dbReference type="SAM" id="MobiDB-lite"/>
    </source>
</evidence>
<keyword evidence="4" id="KW-0812">Transmembrane</keyword>
<accession>A0AAV5RLB6</accession>
<dbReference type="PANTHER" id="PTHR28023:SF1">
    <property type="entry name" value="UPF0357 PROTEIN YCL012C"/>
    <property type="match status" value="1"/>
</dbReference>
<gene>
    <name evidence="5" type="ORF">DASB73_031780</name>
</gene>
<reference evidence="5 6" key="1">
    <citation type="journal article" date="2023" name="Elife">
        <title>Identification of key yeast species and microbe-microbe interactions impacting larval growth of Drosophila in the wild.</title>
        <authorList>
            <person name="Mure A."/>
            <person name="Sugiura Y."/>
            <person name="Maeda R."/>
            <person name="Honda K."/>
            <person name="Sakurai N."/>
            <person name="Takahashi Y."/>
            <person name="Watada M."/>
            <person name="Katoh T."/>
            <person name="Gotoh A."/>
            <person name="Gotoh Y."/>
            <person name="Taniguchi I."/>
            <person name="Nakamura K."/>
            <person name="Hayashi T."/>
            <person name="Katayama T."/>
            <person name="Uemura T."/>
            <person name="Hattori Y."/>
        </authorList>
    </citation>
    <scope>NUCLEOTIDE SEQUENCE [LARGE SCALE GENOMIC DNA]</scope>
    <source>
        <strain evidence="5 6">SB-73</strain>
    </source>
</reference>
<proteinExistence type="inferred from homology"/>
<name>A0AAV5RLB6_STABA</name>